<proteinExistence type="predicted"/>
<evidence type="ECO:0000313" key="2">
    <source>
        <dbReference type="Proteomes" id="UP000070589"/>
    </source>
</evidence>
<organism evidence="1 2">
    <name type="scientific">candidate division MSBL1 archaeon SCGC-AAA259D14</name>
    <dbReference type="NCBI Taxonomy" id="1698261"/>
    <lineage>
        <taxon>Archaea</taxon>
        <taxon>Methanobacteriati</taxon>
        <taxon>Methanobacteriota</taxon>
        <taxon>candidate division MSBL1</taxon>
    </lineage>
</organism>
<dbReference type="EMBL" id="LHXL01000025">
    <property type="protein sequence ID" value="KXA89723.1"/>
    <property type="molecule type" value="Genomic_DNA"/>
</dbReference>
<comment type="caution">
    <text evidence="1">The sequence shown here is derived from an EMBL/GenBank/DDBJ whole genome shotgun (WGS) entry which is preliminary data.</text>
</comment>
<accession>A0A133U6A8</accession>
<sequence length="99" mass="11210">MPDYSKKTDLEPREVMKIADDFFGQDGLGLVKVSHSEDESCFEGEGSRVKIRACKGETTKVELESSEIDYQIKKFLKPNFDTNSFISGYKPFAPLFLGF</sequence>
<evidence type="ECO:0000313" key="1">
    <source>
        <dbReference type="EMBL" id="KXA89723.1"/>
    </source>
</evidence>
<protein>
    <submittedName>
        <fullName evidence="1">Uncharacterized protein</fullName>
    </submittedName>
</protein>
<reference evidence="1 2" key="1">
    <citation type="journal article" date="2016" name="Sci. Rep.">
        <title>Metabolic traits of an uncultured archaeal lineage -MSBL1- from brine pools of the Red Sea.</title>
        <authorList>
            <person name="Mwirichia R."/>
            <person name="Alam I."/>
            <person name="Rashid M."/>
            <person name="Vinu M."/>
            <person name="Ba-Alawi W."/>
            <person name="Anthony Kamau A."/>
            <person name="Kamanda Ngugi D."/>
            <person name="Goker M."/>
            <person name="Klenk H.P."/>
            <person name="Bajic V."/>
            <person name="Stingl U."/>
        </authorList>
    </citation>
    <scope>NUCLEOTIDE SEQUENCE [LARGE SCALE GENOMIC DNA]</scope>
    <source>
        <strain evidence="1">SCGC-AAA259D14</strain>
    </source>
</reference>
<keyword evidence="2" id="KW-1185">Reference proteome</keyword>
<gene>
    <name evidence="1" type="ORF">AKJ62_02535</name>
</gene>
<dbReference type="AlphaFoldDB" id="A0A133U6A8"/>
<dbReference type="Proteomes" id="UP000070589">
    <property type="component" value="Unassembled WGS sequence"/>
</dbReference>
<name>A0A133U6A8_9EURY</name>